<sequence length="215" mass="24360">MLHETGMMHVRRHQNQVNLPRRLRSAPLSMEIQMKATKAFCDTVCRFLTGRSNMEVYKWNFILTGGYRSEEDSEENDVVLDFDRSNESPDTVATERASPAREADSPVFAPASSDSSESSSPIHRPQSPVHRSFSPIPSAPVPEVRAPTSSAASQPLSTSRTRPQKNYEHYENPTHAIITVTTLLSLLFHFLFHPYGLPHPPLMNHKRHNQPKVRH</sequence>
<feature type="region of interest" description="Disordered" evidence="1">
    <location>
        <begin position="70"/>
        <end position="168"/>
    </location>
</feature>
<evidence type="ECO:0000313" key="2">
    <source>
        <dbReference type="Proteomes" id="UP000095282"/>
    </source>
</evidence>
<proteinExistence type="predicted"/>
<feature type="compositionally biased region" description="Acidic residues" evidence="1">
    <location>
        <begin position="71"/>
        <end position="80"/>
    </location>
</feature>
<reference evidence="3" key="1">
    <citation type="submission" date="2016-11" db="UniProtKB">
        <authorList>
            <consortium name="WormBaseParasite"/>
        </authorList>
    </citation>
    <scope>IDENTIFICATION</scope>
</reference>
<name>A0A1I7TSZ4_9PELO</name>
<organism evidence="2 3">
    <name type="scientific">Caenorhabditis tropicalis</name>
    <dbReference type="NCBI Taxonomy" id="1561998"/>
    <lineage>
        <taxon>Eukaryota</taxon>
        <taxon>Metazoa</taxon>
        <taxon>Ecdysozoa</taxon>
        <taxon>Nematoda</taxon>
        <taxon>Chromadorea</taxon>
        <taxon>Rhabditida</taxon>
        <taxon>Rhabditina</taxon>
        <taxon>Rhabditomorpha</taxon>
        <taxon>Rhabditoidea</taxon>
        <taxon>Rhabditidae</taxon>
        <taxon>Peloderinae</taxon>
        <taxon>Caenorhabditis</taxon>
    </lineage>
</organism>
<dbReference type="eggNOG" id="ENOG502TKAH">
    <property type="taxonomic scope" value="Eukaryota"/>
</dbReference>
<protein>
    <submittedName>
        <fullName evidence="3">Pkinase_fungal domain-containing protein</fullName>
    </submittedName>
</protein>
<feature type="compositionally biased region" description="Polar residues" evidence="1">
    <location>
        <begin position="147"/>
        <end position="161"/>
    </location>
</feature>
<dbReference type="Proteomes" id="UP000095282">
    <property type="component" value="Unplaced"/>
</dbReference>
<evidence type="ECO:0000313" key="3">
    <source>
        <dbReference type="WBParaSite" id="Csp11.Scaffold629.g11466.t2"/>
    </source>
</evidence>
<accession>A0A1I7TSZ4</accession>
<keyword evidence="2" id="KW-1185">Reference proteome</keyword>
<dbReference type="AlphaFoldDB" id="A0A1I7TSZ4"/>
<evidence type="ECO:0000256" key="1">
    <source>
        <dbReference type="SAM" id="MobiDB-lite"/>
    </source>
</evidence>
<dbReference type="WBParaSite" id="Csp11.Scaffold629.g11466.t2">
    <property type="protein sequence ID" value="Csp11.Scaffold629.g11466.t2"/>
    <property type="gene ID" value="Csp11.Scaffold629.g11466"/>
</dbReference>